<accession>A0ABR1K221</accession>
<feature type="compositionally biased region" description="Acidic residues" evidence="2">
    <location>
        <begin position="714"/>
        <end position="726"/>
    </location>
</feature>
<evidence type="ECO:0000256" key="1">
    <source>
        <dbReference type="SAM" id="Coils"/>
    </source>
</evidence>
<evidence type="ECO:0000313" key="3">
    <source>
        <dbReference type="EMBL" id="KAK7469236.1"/>
    </source>
</evidence>
<dbReference type="EMBL" id="JBANRG010000003">
    <property type="protein sequence ID" value="KAK7469236.1"/>
    <property type="molecule type" value="Genomic_DNA"/>
</dbReference>
<comment type="caution">
    <text evidence="3">The sequence shown here is derived from an EMBL/GenBank/DDBJ whole genome shotgun (WGS) entry which is preliminary data.</text>
</comment>
<reference evidence="3 4" key="1">
    <citation type="submission" date="2024-01" db="EMBL/GenBank/DDBJ databases">
        <title>A draft genome for the cacao thread blight pathogen Marasmiellus scandens.</title>
        <authorList>
            <person name="Baruah I.K."/>
            <person name="Leung J."/>
            <person name="Bukari Y."/>
            <person name="Amoako-Attah I."/>
            <person name="Meinhardt L.W."/>
            <person name="Bailey B.A."/>
            <person name="Cohen S.P."/>
        </authorList>
    </citation>
    <scope>NUCLEOTIDE SEQUENCE [LARGE SCALE GENOMIC DNA]</scope>
    <source>
        <strain evidence="3 4">GH-19</strain>
    </source>
</reference>
<proteinExistence type="predicted"/>
<dbReference type="Proteomes" id="UP001498398">
    <property type="component" value="Unassembled WGS sequence"/>
</dbReference>
<evidence type="ECO:0000313" key="4">
    <source>
        <dbReference type="Proteomes" id="UP001498398"/>
    </source>
</evidence>
<evidence type="ECO:0000256" key="2">
    <source>
        <dbReference type="SAM" id="MobiDB-lite"/>
    </source>
</evidence>
<feature type="compositionally biased region" description="Low complexity" evidence="2">
    <location>
        <begin position="675"/>
        <end position="692"/>
    </location>
</feature>
<feature type="region of interest" description="Disordered" evidence="2">
    <location>
        <begin position="670"/>
        <end position="726"/>
    </location>
</feature>
<feature type="compositionally biased region" description="Acidic residues" evidence="2">
    <location>
        <begin position="812"/>
        <end position="822"/>
    </location>
</feature>
<feature type="coiled-coil region" evidence="1">
    <location>
        <begin position="750"/>
        <end position="807"/>
    </location>
</feature>
<organism evidence="3 4">
    <name type="scientific">Marasmiellus scandens</name>
    <dbReference type="NCBI Taxonomy" id="2682957"/>
    <lineage>
        <taxon>Eukaryota</taxon>
        <taxon>Fungi</taxon>
        <taxon>Dikarya</taxon>
        <taxon>Basidiomycota</taxon>
        <taxon>Agaricomycotina</taxon>
        <taxon>Agaricomycetes</taxon>
        <taxon>Agaricomycetidae</taxon>
        <taxon>Agaricales</taxon>
        <taxon>Marasmiineae</taxon>
        <taxon>Omphalotaceae</taxon>
        <taxon>Marasmiellus</taxon>
    </lineage>
</organism>
<keyword evidence="1" id="KW-0175">Coiled coil</keyword>
<protein>
    <submittedName>
        <fullName evidence="3">Uncharacterized protein</fullName>
    </submittedName>
</protein>
<feature type="region of interest" description="Disordered" evidence="2">
    <location>
        <begin position="809"/>
        <end position="832"/>
    </location>
</feature>
<gene>
    <name evidence="3" type="ORF">VKT23_003724</name>
</gene>
<sequence>MDRLCDEILTLIFYELHDPTPFVQLSKRLYNFSQDACVRAHYFLTRYGPAQAMYHALGRGKVINKGVLDILMSSGAHLSRYLIQVAIHHYFYTQSHFIKTQWVRSVPLPEFSYFLQIASTRYGEIPRGKGLDDGSVFSTFLKESRYPPSLRRIKWETVREMLEKYHFIPFCPKDPLMAQFPLVLAVEPRLLPYAVANGFHMDSKYRDFVFRKMFEHNPSATDRTADEIVQNVKELCRLDPSMFLSRTVAAEICMEAKLNEIGYAALKQLDKSGLLLFDLASLVEDLIKLFLKTRNVTLHNTQQNLLNLFEDFPSTDPTVRLVILLIVFLSHDNSHPAVPVKTRLENLNIGPVARTDLYNVLIHPFMERYNSVFEYMRTELELSDEGRKGLSQKEMKSVVEEIAARLLELDCKGKLLKKLKDGHPNNVHDTILLNTFDKYRLDLDDLPEPEDLEACNAFQAKLCRDNSLMPSEMCYFWDGTPLADDNKWSRGEGNERIVVGQEGMAPSTELGNIGQESLSAMIRQDELQPRSRRRIYYDYIYNDLSLSYLPNDHVQVSRWIKNEFGAKSSVAAVFMTHAVLNENSSILRIYLHDSASSPVPVTLKHFKLLARLGRCINFTLFHAIQMGAEFYESEEDYIPDWEVSRRRYQKLKSRGRTSISHPQVSVLIDRSQMASSSSASSSSSSSFPSSSSTKRGTKRPRRNAATVQSYFVPDSDDEAIEDDSDVDVEMEKEQDEYKKKSENVHLHKWIKHLGDLLKEEQAKNRQIKKRLEKKTGHKVFLGRNEFVKSLSSNLRSLRKIAEEKQTDAIDASGDEYTDDGDDDYVRRNTKRRRIGRTQYTMGTMSTTTA</sequence>
<name>A0ABR1K221_9AGAR</name>
<keyword evidence="4" id="KW-1185">Reference proteome</keyword>